<keyword evidence="2 3" id="KW-0040">ANK repeat</keyword>
<organism evidence="4 5">
    <name type="scientific">Mycena albidolilacea</name>
    <dbReference type="NCBI Taxonomy" id="1033008"/>
    <lineage>
        <taxon>Eukaryota</taxon>
        <taxon>Fungi</taxon>
        <taxon>Dikarya</taxon>
        <taxon>Basidiomycota</taxon>
        <taxon>Agaricomycotina</taxon>
        <taxon>Agaricomycetes</taxon>
        <taxon>Agaricomycetidae</taxon>
        <taxon>Agaricales</taxon>
        <taxon>Marasmiineae</taxon>
        <taxon>Mycenaceae</taxon>
        <taxon>Mycena</taxon>
    </lineage>
</organism>
<comment type="caution">
    <text evidence="4">The sequence shown here is derived from an EMBL/GenBank/DDBJ whole genome shotgun (WGS) entry which is preliminary data.</text>
</comment>
<feature type="repeat" description="ANK" evidence="3">
    <location>
        <begin position="32"/>
        <end position="64"/>
    </location>
</feature>
<proteinExistence type="predicted"/>
<dbReference type="EMBL" id="JARIHO010000005">
    <property type="protein sequence ID" value="KAJ7361112.1"/>
    <property type="molecule type" value="Genomic_DNA"/>
</dbReference>
<gene>
    <name evidence="4" type="ORF">DFH08DRAFT_1074180</name>
</gene>
<protein>
    <submittedName>
        <fullName evidence="4">Ankyrin repeat-containing domain protein</fullName>
    </submittedName>
</protein>
<dbReference type="PROSITE" id="PS50088">
    <property type="entry name" value="ANK_REPEAT"/>
    <property type="match status" value="1"/>
</dbReference>
<evidence type="ECO:0000313" key="4">
    <source>
        <dbReference type="EMBL" id="KAJ7361112.1"/>
    </source>
</evidence>
<dbReference type="Gene3D" id="1.25.40.20">
    <property type="entry name" value="Ankyrin repeat-containing domain"/>
    <property type="match status" value="2"/>
</dbReference>
<dbReference type="GO" id="GO:0085020">
    <property type="term" value="P:protein K6-linked ubiquitination"/>
    <property type="evidence" value="ECO:0007669"/>
    <property type="project" value="TreeGrafter"/>
</dbReference>
<reference evidence="4" key="1">
    <citation type="submission" date="2023-03" db="EMBL/GenBank/DDBJ databases">
        <title>Massive genome expansion in bonnet fungi (Mycena s.s.) driven by repeated elements and novel gene families across ecological guilds.</title>
        <authorList>
            <consortium name="Lawrence Berkeley National Laboratory"/>
            <person name="Harder C.B."/>
            <person name="Miyauchi S."/>
            <person name="Viragh M."/>
            <person name="Kuo A."/>
            <person name="Thoen E."/>
            <person name="Andreopoulos B."/>
            <person name="Lu D."/>
            <person name="Skrede I."/>
            <person name="Drula E."/>
            <person name="Henrissat B."/>
            <person name="Morin E."/>
            <person name="Kohler A."/>
            <person name="Barry K."/>
            <person name="LaButti K."/>
            <person name="Morin E."/>
            <person name="Salamov A."/>
            <person name="Lipzen A."/>
            <person name="Mereny Z."/>
            <person name="Hegedus B."/>
            <person name="Baldrian P."/>
            <person name="Stursova M."/>
            <person name="Weitz H."/>
            <person name="Taylor A."/>
            <person name="Grigoriev I.V."/>
            <person name="Nagy L.G."/>
            <person name="Martin F."/>
            <person name="Kauserud H."/>
        </authorList>
    </citation>
    <scope>NUCLEOTIDE SEQUENCE</scope>
    <source>
        <strain evidence="4">CBHHK002</strain>
    </source>
</reference>
<dbReference type="GO" id="GO:0004842">
    <property type="term" value="F:ubiquitin-protein transferase activity"/>
    <property type="evidence" value="ECO:0007669"/>
    <property type="project" value="TreeGrafter"/>
</dbReference>
<sequence>MPSTRTNSRRCSSSSPPVQLLLSAGAAPNGHGDAIPLFEAVYRSNLPMVRMLVDAGADIHIRNSELDHVLSWSTTVELLRFFLERGVDPYTADSGGCTALHFVCATGGTYDERFVELLCQFGAVPERINGDRKTAVDLVMDNLFPKFVRALEPFVRDPDRKARIAEWWEVQKQRKQPKPSVQVDNLV</sequence>
<dbReference type="PROSITE" id="PS50297">
    <property type="entry name" value="ANK_REP_REGION"/>
    <property type="match status" value="1"/>
</dbReference>
<dbReference type="Pfam" id="PF00023">
    <property type="entry name" value="Ank"/>
    <property type="match status" value="1"/>
</dbReference>
<keyword evidence="5" id="KW-1185">Reference proteome</keyword>
<name>A0AAD7AK46_9AGAR</name>
<dbReference type="InterPro" id="IPR036770">
    <property type="entry name" value="Ankyrin_rpt-contain_sf"/>
</dbReference>
<evidence type="ECO:0000256" key="1">
    <source>
        <dbReference type="ARBA" id="ARBA00022737"/>
    </source>
</evidence>
<evidence type="ECO:0000256" key="3">
    <source>
        <dbReference type="PROSITE-ProRule" id="PRU00023"/>
    </source>
</evidence>
<evidence type="ECO:0000256" key="2">
    <source>
        <dbReference type="ARBA" id="ARBA00023043"/>
    </source>
</evidence>
<dbReference type="Proteomes" id="UP001218218">
    <property type="component" value="Unassembled WGS sequence"/>
</dbReference>
<dbReference type="PANTHER" id="PTHR24171:SF8">
    <property type="entry name" value="BRCA1-ASSOCIATED RING DOMAIN PROTEIN 1"/>
    <property type="match status" value="1"/>
</dbReference>
<keyword evidence="1" id="KW-0677">Repeat</keyword>
<dbReference type="InterPro" id="IPR002110">
    <property type="entry name" value="Ankyrin_rpt"/>
</dbReference>
<dbReference type="AlphaFoldDB" id="A0AAD7AK46"/>
<evidence type="ECO:0000313" key="5">
    <source>
        <dbReference type="Proteomes" id="UP001218218"/>
    </source>
</evidence>
<dbReference type="Pfam" id="PF13637">
    <property type="entry name" value="Ank_4"/>
    <property type="match status" value="1"/>
</dbReference>
<dbReference type="SUPFAM" id="SSF48403">
    <property type="entry name" value="Ankyrin repeat"/>
    <property type="match status" value="1"/>
</dbReference>
<accession>A0AAD7AK46</accession>
<dbReference type="SMART" id="SM00248">
    <property type="entry name" value="ANK"/>
    <property type="match status" value="2"/>
</dbReference>
<dbReference type="PANTHER" id="PTHR24171">
    <property type="entry name" value="ANKYRIN REPEAT DOMAIN-CONTAINING PROTEIN 39-RELATED"/>
    <property type="match status" value="1"/>
</dbReference>